<evidence type="ECO:0000313" key="2">
    <source>
        <dbReference type="Proteomes" id="UP000634522"/>
    </source>
</evidence>
<evidence type="ECO:0000313" key="1">
    <source>
        <dbReference type="EMBL" id="NMG00458.1"/>
    </source>
</evidence>
<reference evidence="1 2" key="1">
    <citation type="submission" date="2019-12" db="EMBL/GenBank/DDBJ databases">
        <title>Comparative genomics gives insights into the taxonomy of the Azoarcus-Aromatoleum group and reveals separate origins of nif in the plant-associated Azoarcus and non-plant-associated Aromatoleum sub-groups.</title>
        <authorList>
            <person name="Lafos M."/>
            <person name="Maluk M."/>
            <person name="Batista M."/>
            <person name="Junghare M."/>
            <person name="Carmona M."/>
            <person name="Faoro H."/>
            <person name="Cruz L.M."/>
            <person name="Battistoni F."/>
            <person name="De Souza E."/>
            <person name="Pedrosa F."/>
            <person name="Chen W.-M."/>
            <person name="Poole P.S."/>
            <person name="Dixon R.A."/>
            <person name="James E.K."/>
        </authorList>
    </citation>
    <scope>NUCLEOTIDE SEQUENCE [LARGE SCALE GENOMIC DNA]</scope>
    <source>
        <strain evidence="1 2">T</strain>
    </source>
</reference>
<name>A0ABX1NM74_9RHOO</name>
<keyword evidence="1" id="KW-0418">Kinase</keyword>
<comment type="caution">
    <text evidence="1">The sequence shown here is derived from an EMBL/GenBank/DDBJ whole genome shotgun (WGS) entry which is preliminary data.</text>
</comment>
<dbReference type="NCBIfam" id="TIGR04352">
    <property type="entry name" value="HprK_rel_A"/>
    <property type="match status" value="1"/>
</dbReference>
<keyword evidence="2" id="KW-1185">Reference proteome</keyword>
<dbReference type="InterPro" id="IPR027417">
    <property type="entry name" value="P-loop_NTPase"/>
</dbReference>
<keyword evidence="1" id="KW-0808">Transferase</keyword>
<dbReference type="Gene3D" id="3.40.50.300">
    <property type="entry name" value="P-loop containing nucleotide triphosphate hydrolases"/>
    <property type="match status" value="1"/>
</dbReference>
<sequence length="288" mass="31817">MIDTTLHLAPVTVRVRAPFGAVRQHLETFYPEAMQAPGRTKRFIDFDIRIERGTGWRRWLRPQARFLLDHVEPFLPLPANQAAPLFEWGLNWCLASRPLGYLVMHAAVVARDGDALVMPGSPGAGKSTLCAALTFIDGWRLLSDELAILAPACGTLQPTPRPISLKNESIEIVSRFPGATLGPRYTDTRKGTISHAAPPSASRAAAEHQARCRWVVFPRFAAESAPCCEEIGRAEAFARIAEQSFNRDRMGETGFRALCDMLDKARCFDIVFDSTETALALVRDVTGQ</sequence>
<dbReference type="SUPFAM" id="SSF53795">
    <property type="entry name" value="PEP carboxykinase-like"/>
    <property type="match status" value="1"/>
</dbReference>
<gene>
    <name evidence="1" type="ORF">GPA27_24055</name>
</gene>
<dbReference type="Proteomes" id="UP000634522">
    <property type="component" value="Unassembled WGS sequence"/>
</dbReference>
<accession>A0ABX1NM74</accession>
<organism evidence="1 2">
    <name type="scientific">Aromatoleum toluolicum</name>
    <dbReference type="NCBI Taxonomy" id="90060"/>
    <lineage>
        <taxon>Bacteria</taxon>
        <taxon>Pseudomonadati</taxon>
        <taxon>Pseudomonadota</taxon>
        <taxon>Betaproteobacteria</taxon>
        <taxon>Rhodocyclales</taxon>
        <taxon>Rhodocyclaceae</taxon>
        <taxon>Aromatoleum</taxon>
    </lineage>
</organism>
<protein>
    <submittedName>
        <fullName evidence="1">HprK-related kinase A</fullName>
    </submittedName>
</protein>
<dbReference type="InterPro" id="IPR027600">
    <property type="entry name" value="HprK-rel_A"/>
</dbReference>
<proteinExistence type="predicted"/>
<dbReference type="EMBL" id="WTVS01000079">
    <property type="protein sequence ID" value="NMG00458.1"/>
    <property type="molecule type" value="Genomic_DNA"/>
</dbReference>
<dbReference type="GO" id="GO:0016301">
    <property type="term" value="F:kinase activity"/>
    <property type="evidence" value="ECO:0007669"/>
    <property type="project" value="UniProtKB-KW"/>
</dbReference>
<dbReference type="RefSeq" id="WP_169142983.1">
    <property type="nucleotide sequence ID" value="NZ_WTVS01000079.1"/>
</dbReference>